<evidence type="ECO:0000313" key="6">
    <source>
        <dbReference type="Proteomes" id="UP001150538"/>
    </source>
</evidence>
<dbReference type="GO" id="GO:0004757">
    <property type="term" value="F:sepiapterin reductase (NADP+) activity"/>
    <property type="evidence" value="ECO:0007669"/>
    <property type="project" value="TreeGrafter"/>
</dbReference>
<comment type="caution">
    <text evidence="5">The sequence shown here is derived from an EMBL/GenBank/DDBJ whole genome shotgun (WGS) entry which is preliminary data.</text>
</comment>
<dbReference type="Proteomes" id="UP001150538">
    <property type="component" value="Unassembled WGS sequence"/>
</dbReference>
<dbReference type="PANTHER" id="PTHR44085">
    <property type="entry name" value="SEPIAPTERIN REDUCTASE"/>
    <property type="match status" value="1"/>
</dbReference>
<dbReference type="OrthoDB" id="153074at2759"/>
<keyword evidence="6" id="KW-1185">Reference proteome</keyword>
<sequence>MVNARHYIVVVTGAGRGLGREIVKQISSTFVSSSPNTRVEVVLVGRTKKSLEEVASEVQGERVRGWVCDDVDLGASDLTRPIQRVENTLKEVQATIAGSEQKVSMVLVQNAGTLGDLSMKVEDYDYRLVDDYFRLNLTSFTLLCSMFIKLCKSAKCNETTIVNISSLLAIEAHPYWGLYATGKAARDHLMKVIAKEEGPAVQTLSYAPGPLDNDMQAQVRNTLGDPEQKRIFTLMAESRTLVQLNDTAKKLANILLNSKFNSGSHVDFYDDLAQNAP</sequence>
<proteinExistence type="predicted"/>
<name>A0A9W7ZWV6_9FUNG</name>
<dbReference type="PRINTS" id="PR00081">
    <property type="entry name" value="GDHRDH"/>
</dbReference>
<evidence type="ECO:0008006" key="7">
    <source>
        <dbReference type="Google" id="ProtNLM"/>
    </source>
</evidence>
<evidence type="ECO:0000256" key="3">
    <source>
        <dbReference type="ARBA" id="ARBA00022857"/>
    </source>
</evidence>
<dbReference type="Pfam" id="PF00106">
    <property type="entry name" value="adh_short"/>
    <property type="match status" value="1"/>
</dbReference>
<keyword evidence="4" id="KW-0560">Oxidoreductase</keyword>
<gene>
    <name evidence="5" type="ORF">H4219_002678</name>
</gene>
<dbReference type="PANTHER" id="PTHR44085:SF2">
    <property type="entry name" value="SEPIAPTERIN REDUCTASE"/>
    <property type="match status" value="1"/>
</dbReference>
<dbReference type="InterPro" id="IPR002347">
    <property type="entry name" value="SDR_fam"/>
</dbReference>
<evidence type="ECO:0000256" key="1">
    <source>
        <dbReference type="ARBA" id="ARBA00004496"/>
    </source>
</evidence>
<evidence type="ECO:0000256" key="2">
    <source>
        <dbReference type="ARBA" id="ARBA00022490"/>
    </source>
</evidence>
<dbReference type="InterPro" id="IPR051721">
    <property type="entry name" value="Biopterin_syn/organic_redct"/>
</dbReference>
<protein>
    <recommendedName>
        <fullName evidence="7">Sepiapterin reductase</fullName>
    </recommendedName>
</protein>
<dbReference type="AlphaFoldDB" id="A0A9W7ZWV6"/>
<comment type="subcellular location">
    <subcellularLocation>
        <location evidence="1">Cytoplasm</location>
    </subcellularLocation>
</comment>
<evidence type="ECO:0000313" key="5">
    <source>
        <dbReference type="EMBL" id="KAJ1918281.1"/>
    </source>
</evidence>
<keyword evidence="2" id="KW-0963">Cytoplasm</keyword>
<dbReference type="Gene3D" id="3.40.50.720">
    <property type="entry name" value="NAD(P)-binding Rossmann-like Domain"/>
    <property type="match status" value="1"/>
</dbReference>
<accession>A0A9W7ZWV6</accession>
<dbReference type="InterPro" id="IPR036291">
    <property type="entry name" value="NAD(P)-bd_dom_sf"/>
</dbReference>
<organism evidence="5 6">
    <name type="scientific">Mycoemilia scoparia</name>
    <dbReference type="NCBI Taxonomy" id="417184"/>
    <lineage>
        <taxon>Eukaryota</taxon>
        <taxon>Fungi</taxon>
        <taxon>Fungi incertae sedis</taxon>
        <taxon>Zoopagomycota</taxon>
        <taxon>Kickxellomycotina</taxon>
        <taxon>Kickxellomycetes</taxon>
        <taxon>Kickxellales</taxon>
        <taxon>Kickxellaceae</taxon>
        <taxon>Mycoemilia</taxon>
    </lineage>
</organism>
<reference evidence="5" key="1">
    <citation type="submission" date="2022-07" db="EMBL/GenBank/DDBJ databases">
        <title>Phylogenomic reconstructions and comparative analyses of Kickxellomycotina fungi.</title>
        <authorList>
            <person name="Reynolds N.K."/>
            <person name="Stajich J.E."/>
            <person name="Barry K."/>
            <person name="Grigoriev I.V."/>
            <person name="Crous P."/>
            <person name="Smith M.E."/>
        </authorList>
    </citation>
    <scope>NUCLEOTIDE SEQUENCE</scope>
    <source>
        <strain evidence="5">NBRC 100468</strain>
    </source>
</reference>
<dbReference type="EMBL" id="JANBPU010000049">
    <property type="protein sequence ID" value="KAJ1918281.1"/>
    <property type="molecule type" value="Genomic_DNA"/>
</dbReference>
<dbReference type="GO" id="GO:0006729">
    <property type="term" value="P:tetrahydrobiopterin biosynthetic process"/>
    <property type="evidence" value="ECO:0007669"/>
    <property type="project" value="TreeGrafter"/>
</dbReference>
<evidence type="ECO:0000256" key="4">
    <source>
        <dbReference type="ARBA" id="ARBA00023002"/>
    </source>
</evidence>
<keyword evidence="3" id="KW-0521">NADP</keyword>
<dbReference type="SUPFAM" id="SSF51735">
    <property type="entry name" value="NAD(P)-binding Rossmann-fold domains"/>
    <property type="match status" value="1"/>
</dbReference>
<dbReference type="GO" id="GO:0005737">
    <property type="term" value="C:cytoplasm"/>
    <property type="evidence" value="ECO:0007669"/>
    <property type="project" value="UniProtKB-SubCell"/>
</dbReference>